<accession>A0A179ISB9</accession>
<dbReference type="RefSeq" id="WP_066200855.1">
    <property type="nucleotide sequence ID" value="NZ_CBCSAS010000024.1"/>
</dbReference>
<sequence length="63" mass="7102">MDRRRSETGRCGAPLAARSLDHGFLDGASFFETLRTYGGRPFLLADHLARLRRGIEAAGIRWR</sequence>
<dbReference type="Gene3D" id="3.30.470.10">
    <property type="match status" value="1"/>
</dbReference>
<reference evidence="1 2" key="1">
    <citation type="submission" date="2015-09" db="EMBL/GenBank/DDBJ databases">
        <title>Draft genome sequence of Hydrogenibacillus schlegelii DSM 2000.</title>
        <authorList>
            <person name="Hemp J."/>
        </authorList>
    </citation>
    <scope>NUCLEOTIDE SEQUENCE [LARGE SCALE GENOMIC DNA]</scope>
    <source>
        <strain evidence="1 2">MA 48</strain>
    </source>
</reference>
<gene>
    <name evidence="1" type="ORF">SA87_12175</name>
</gene>
<dbReference type="InterPro" id="IPR001544">
    <property type="entry name" value="Aminotrans_IV"/>
</dbReference>
<dbReference type="GO" id="GO:0003824">
    <property type="term" value="F:catalytic activity"/>
    <property type="evidence" value="ECO:0007669"/>
    <property type="project" value="InterPro"/>
</dbReference>
<proteinExistence type="predicted"/>
<protein>
    <recommendedName>
        <fullName evidence="3">Aminodeoxychorismate lyase</fullName>
    </recommendedName>
</protein>
<keyword evidence="2" id="KW-1185">Reference proteome</keyword>
<dbReference type="SUPFAM" id="SSF56752">
    <property type="entry name" value="D-aminoacid aminotransferase-like PLP-dependent enzymes"/>
    <property type="match status" value="1"/>
</dbReference>
<comment type="caution">
    <text evidence="1">The sequence shown here is derived from an EMBL/GenBank/DDBJ whole genome shotgun (WGS) entry which is preliminary data.</text>
</comment>
<name>A0A179ISB9_HYDSH</name>
<dbReference type="InterPro" id="IPR043131">
    <property type="entry name" value="BCAT-like_N"/>
</dbReference>
<dbReference type="OrthoDB" id="9805628at2"/>
<dbReference type="Proteomes" id="UP000243024">
    <property type="component" value="Unassembled WGS sequence"/>
</dbReference>
<evidence type="ECO:0000313" key="1">
    <source>
        <dbReference type="EMBL" id="OAR04364.1"/>
    </source>
</evidence>
<evidence type="ECO:0008006" key="3">
    <source>
        <dbReference type="Google" id="ProtNLM"/>
    </source>
</evidence>
<dbReference type="InterPro" id="IPR036038">
    <property type="entry name" value="Aminotransferase-like"/>
</dbReference>
<dbReference type="Pfam" id="PF01063">
    <property type="entry name" value="Aminotran_4"/>
    <property type="match status" value="1"/>
</dbReference>
<dbReference type="AlphaFoldDB" id="A0A179ISB9"/>
<dbReference type="EMBL" id="JXBB01000018">
    <property type="protein sequence ID" value="OAR04364.1"/>
    <property type="molecule type" value="Genomic_DNA"/>
</dbReference>
<evidence type="ECO:0000313" key="2">
    <source>
        <dbReference type="Proteomes" id="UP000243024"/>
    </source>
</evidence>
<organism evidence="1 2">
    <name type="scientific">Hydrogenibacillus schlegelii</name>
    <name type="common">Bacillus schlegelii</name>
    <dbReference type="NCBI Taxonomy" id="1484"/>
    <lineage>
        <taxon>Bacteria</taxon>
        <taxon>Bacillati</taxon>
        <taxon>Bacillota</taxon>
        <taxon>Bacilli</taxon>
        <taxon>Bacillales</taxon>
        <taxon>Bacillales Family X. Incertae Sedis</taxon>
        <taxon>Hydrogenibacillus</taxon>
    </lineage>
</organism>
<dbReference type="STRING" id="1484.SA87_12175"/>